<protein>
    <submittedName>
        <fullName evidence="1">Uncharacterized protein</fullName>
    </submittedName>
</protein>
<reference evidence="1" key="1">
    <citation type="submission" date="2021-02" db="EMBL/GenBank/DDBJ databases">
        <authorList>
            <person name="Nowell W R."/>
        </authorList>
    </citation>
    <scope>NUCLEOTIDE SEQUENCE</scope>
</reference>
<feature type="non-terminal residue" evidence="1">
    <location>
        <position position="1"/>
    </location>
</feature>
<dbReference type="Proteomes" id="UP000681967">
    <property type="component" value="Unassembled WGS sequence"/>
</dbReference>
<accession>A0A8S3GQN8</accession>
<evidence type="ECO:0000313" key="2">
    <source>
        <dbReference type="Proteomes" id="UP000681967"/>
    </source>
</evidence>
<name>A0A8S3GQN8_9BILA</name>
<proteinExistence type="predicted"/>
<dbReference type="EMBL" id="CAJOBH010281210">
    <property type="protein sequence ID" value="CAF5171049.1"/>
    <property type="molecule type" value="Genomic_DNA"/>
</dbReference>
<organism evidence="1 2">
    <name type="scientific">Rotaria magnacalcarata</name>
    <dbReference type="NCBI Taxonomy" id="392030"/>
    <lineage>
        <taxon>Eukaryota</taxon>
        <taxon>Metazoa</taxon>
        <taxon>Spiralia</taxon>
        <taxon>Gnathifera</taxon>
        <taxon>Rotifera</taxon>
        <taxon>Eurotatoria</taxon>
        <taxon>Bdelloidea</taxon>
        <taxon>Philodinida</taxon>
        <taxon>Philodinidae</taxon>
        <taxon>Rotaria</taxon>
    </lineage>
</organism>
<dbReference type="AlphaFoldDB" id="A0A8S3GQN8"/>
<sequence>GKPDDVTVLLAAVTSTS</sequence>
<evidence type="ECO:0000313" key="1">
    <source>
        <dbReference type="EMBL" id="CAF5171049.1"/>
    </source>
</evidence>
<gene>
    <name evidence="1" type="ORF">BYL167_LOCUS77300</name>
</gene>
<comment type="caution">
    <text evidence="1">The sequence shown here is derived from an EMBL/GenBank/DDBJ whole genome shotgun (WGS) entry which is preliminary data.</text>
</comment>